<reference evidence="1" key="1">
    <citation type="submission" date="2014-09" db="EMBL/GenBank/DDBJ databases">
        <authorList>
            <person name="Magalhaes I.L.F."/>
            <person name="Oliveira U."/>
            <person name="Santos F.R."/>
            <person name="Vidigal T.H.D.A."/>
            <person name="Brescovit A.D."/>
            <person name="Santos A.J."/>
        </authorList>
    </citation>
    <scope>NUCLEOTIDE SEQUENCE</scope>
    <source>
        <tissue evidence="1">Shoot tissue taken approximately 20 cm above the soil surface</tissue>
    </source>
</reference>
<evidence type="ECO:0000313" key="1">
    <source>
        <dbReference type="EMBL" id="JAD27908.1"/>
    </source>
</evidence>
<dbReference type="AlphaFoldDB" id="A0A0A8YQ48"/>
<protein>
    <submittedName>
        <fullName evidence="1">Uncharacterized protein</fullName>
    </submittedName>
</protein>
<reference evidence="1" key="2">
    <citation type="journal article" date="2015" name="Data Brief">
        <title>Shoot transcriptome of the giant reed, Arundo donax.</title>
        <authorList>
            <person name="Barrero R.A."/>
            <person name="Guerrero F.D."/>
            <person name="Moolhuijzen P."/>
            <person name="Goolsby J.A."/>
            <person name="Tidwell J."/>
            <person name="Bellgard S.E."/>
            <person name="Bellgard M.I."/>
        </authorList>
    </citation>
    <scope>NUCLEOTIDE SEQUENCE</scope>
    <source>
        <tissue evidence="1">Shoot tissue taken approximately 20 cm above the soil surface</tissue>
    </source>
</reference>
<organism evidence="1">
    <name type="scientific">Arundo donax</name>
    <name type="common">Giant reed</name>
    <name type="synonym">Donax arundinaceus</name>
    <dbReference type="NCBI Taxonomy" id="35708"/>
    <lineage>
        <taxon>Eukaryota</taxon>
        <taxon>Viridiplantae</taxon>
        <taxon>Streptophyta</taxon>
        <taxon>Embryophyta</taxon>
        <taxon>Tracheophyta</taxon>
        <taxon>Spermatophyta</taxon>
        <taxon>Magnoliopsida</taxon>
        <taxon>Liliopsida</taxon>
        <taxon>Poales</taxon>
        <taxon>Poaceae</taxon>
        <taxon>PACMAD clade</taxon>
        <taxon>Arundinoideae</taxon>
        <taxon>Arundineae</taxon>
        <taxon>Arundo</taxon>
    </lineage>
</organism>
<accession>A0A0A8YQ48</accession>
<dbReference type="EMBL" id="GBRH01269987">
    <property type="protein sequence ID" value="JAD27908.1"/>
    <property type="molecule type" value="Transcribed_RNA"/>
</dbReference>
<sequence>MEHVYLSFYSPTVYSYVMSVGEEERNTDLFIMLT</sequence>
<name>A0A0A8YQ48_ARUDO</name>
<proteinExistence type="predicted"/>